<reference evidence="10 11" key="1">
    <citation type="journal article" date="2008" name="Nature">
        <title>The genome of the choanoflagellate Monosiga brevicollis and the origin of metazoans.</title>
        <authorList>
            <consortium name="JGI Sequencing"/>
            <person name="King N."/>
            <person name="Westbrook M.J."/>
            <person name="Young S.L."/>
            <person name="Kuo A."/>
            <person name="Abedin M."/>
            <person name="Chapman J."/>
            <person name="Fairclough S."/>
            <person name="Hellsten U."/>
            <person name="Isogai Y."/>
            <person name="Letunic I."/>
            <person name="Marr M."/>
            <person name="Pincus D."/>
            <person name="Putnam N."/>
            <person name="Rokas A."/>
            <person name="Wright K.J."/>
            <person name="Zuzow R."/>
            <person name="Dirks W."/>
            <person name="Good M."/>
            <person name="Goodstein D."/>
            <person name="Lemons D."/>
            <person name="Li W."/>
            <person name="Lyons J.B."/>
            <person name="Morris A."/>
            <person name="Nichols S."/>
            <person name="Richter D.J."/>
            <person name="Salamov A."/>
            <person name="Bork P."/>
            <person name="Lim W.A."/>
            <person name="Manning G."/>
            <person name="Miller W.T."/>
            <person name="McGinnis W."/>
            <person name="Shapiro H."/>
            <person name="Tjian R."/>
            <person name="Grigoriev I.V."/>
            <person name="Rokhsar D."/>
        </authorList>
    </citation>
    <scope>NUCLEOTIDE SEQUENCE [LARGE SCALE GENOMIC DNA]</scope>
    <source>
        <strain evidence="11">MX1 / ATCC 50154</strain>
    </source>
</reference>
<dbReference type="CDD" id="cd16929">
    <property type="entry name" value="HATPase_PDK-like"/>
    <property type="match status" value="1"/>
</dbReference>
<feature type="domain" description="Histidine kinase" evidence="9">
    <location>
        <begin position="295"/>
        <end position="413"/>
    </location>
</feature>
<dbReference type="Gene3D" id="1.20.140.20">
    <property type="entry name" value="Alpha-ketoacid/pyruvate dehydrogenase kinase, N-terminal domain"/>
    <property type="match status" value="1"/>
</dbReference>
<dbReference type="Pfam" id="PF10436">
    <property type="entry name" value="BCDHK_Adom3"/>
    <property type="match status" value="1"/>
</dbReference>
<dbReference type="EMBL" id="CH991543">
    <property type="protein sequence ID" value="EDQ93111.1"/>
    <property type="molecule type" value="Genomic_DNA"/>
</dbReference>
<evidence type="ECO:0000259" key="9">
    <source>
        <dbReference type="PROSITE" id="PS50109"/>
    </source>
</evidence>
<dbReference type="PANTHER" id="PTHR11947">
    <property type="entry name" value="PYRUVATE DEHYDROGENASE KINASE"/>
    <property type="match status" value="1"/>
</dbReference>
<dbReference type="Pfam" id="PF02518">
    <property type="entry name" value="HATPase_c"/>
    <property type="match status" value="1"/>
</dbReference>
<keyword evidence="6 8" id="KW-0496">Mitochondrion</keyword>
<evidence type="ECO:0000256" key="6">
    <source>
        <dbReference type="ARBA" id="ARBA00023128"/>
    </source>
</evidence>
<comment type="similarity">
    <text evidence="1 8">Belongs to the PDK/BCKDK protein kinase family.</text>
</comment>
<dbReference type="InterPro" id="IPR003594">
    <property type="entry name" value="HATPase_dom"/>
</dbReference>
<evidence type="ECO:0000256" key="8">
    <source>
        <dbReference type="RuleBase" id="RU366032"/>
    </source>
</evidence>
<accession>A9UQV4</accession>
<dbReference type="RefSeq" id="XP_001742873.1">
    <property type="nucleotide sequence ID" value="XM_001742821.1"/>
</dbReference>
<dbReference type="InterPro" id="IPR018955">
    <property type="entry name" value="BCDHK/PDK_N"/>
</dbReference>
<dbReference type="GO" id="GO:0004740">
    <property type="term" value="F:pyruvate dehydrogenase (acetyl-transferring) kinase activity"/>
    <property type="evidence" value="ECO:0000318"/>
    <property type="project" value="GO_Central"/>
</dbReference>
<keyword evidence="4 8" id="KW-0418">Kinase</keyword>
<keyword evidence="11" id="KW-1185">Reference proteome</keyword>
<dbReference type="GO" id="GO:0010906">
    <property type="term" value="P:regulation of glucose metabolic process"/>
    <property type="evidence" value="ECO:0000318"/>
    <property type="project" value="GO_Central"/>
</dbReference>
<dbReference type="GO" id="GO:0005759">
    <property type="term" value="C:mitochondrial matrix"/>
    <property type="evidence" value="ECO:0007669"/>
    <property type="project" value="UniProtKB-SubCell"/>
</dbReference>
<name>A9UQV4_MONBE</name>
<sequence length="413" mass="46904">MAFRTAAALRLCRSRHLAVAVTSRTPLMVTLRSLSSVYSATKAITVPWSESAEEQLAAYSKYKINRLSLQALLDFGKRRDSSEALMQSCNFIHTECPIRLAHMIKEMRTLPDVVLSQPLINRVYNWYLLSFKELIDYMPVGADATPQDADAYCQGFTELLERTLLRHRATVITFALGLRQLHNKGLLVGREEYITEYLNRFLMARIGIRFVFNQHLALFSHRHQPRDPRDDTTEKVELGSRWIGSIDPAVRVDDIATDACLNAQQMCYDLYGDAPKFEIIQPREEHNDLSFAYVPSHLYHILFELLKNSMRATAEQHDNSPTLPPVRIIIVKGDSDLTVKISDEGGGIAHADVPKLFTYFYSTAPQPVMFDDEEGLTDMDRAPMAGFGYGLPVARLYSRYFGGDLNLMTVQVR</sequence>
<dbReference type="eggNOG" id="KOG0787">
    <property type="taxonomic scope" value="Eukaryota"/>
</dbReference>
<evidence type="ECO:0000256" key="5">
    <source>
        <dbReference type="ARBA" id="ARBA00022840"/>
    </source>
</evidence>
<dbReference type="GO" id="GO:0005524">
    <property type="term" value="F:ATP binding"/>
    <property type="evidence" value="ECO:0007669"/>
    <property type="project" value="UniProtKB-UniRule"/>
</dbReference>
<dbReference type="SMART" id="SM00387">
    <property type="entry name" value="HATPase_c"/>
    <property type="match status" value="1"/>
</dbReference>
<proteinExistence type="inferred from homology"/>
<dbReference type="STRING" id="81824.A9UQV4"/>
<protein>
    <recommendedName>
        <fullName evidence="8">Protein-serine/threonine kinase</fullName>
        <ecNumber evidence="8">2.7.11.-</ecNumber>
    </recommendedName>
</protein>
<dbReference type="InParanoid" id="A9UQV4"/>
<dbReference type="SUPFAM" id="SSF69012">
    <property type="entry name" value="alpha-ketoacid dehydrogenase kinase, N-terminal domain"/>
    <property type="match status" value="1"/>
</dbReference>
<evidence type="ECO:0000256" key="7">
    <source>
        <dbReference type="ARBA" id="ARBA00048201"/>
    </source>
</evidence>
<dbReference type="PROSITE" id="PS50109">
    <property type="entry name" value="HIS_KIN"/>
    <property type="match status" value="1"/>
</dbReference>
<dbReference type="Gene3D" id="3.30.565.10">
    <property type="entry name" value="Histidine kinase-like ATPase, C-terminal domain"/>
    <property type="match status" value="1"/>
</dbReference>
<dbReference type="KEGG" id="mbr:MONBRDRAFT_31036"/>
<evidence type="ECO:0000256" key="2">
    <source>
        <dbReference type="ARBA" id="ARBA00022679"/>
    </source>
</evidence>
<dbReference type="EC" id="2.7.11.-" evidence="8"/>
<dbReference type="SUPFAM" id="SSF55874">
    <property type="entry name" value="ATPase domain of HSP90 chaperone/DNA topoisomerase II/histidine kinase"/>
    <property type="match status" value="1"/>
</dbReference>
<dbReference type="FunCoup" id="A9UQV4">
    <property type="interactions" value="1419"/>
</dbReference>
<dbReference type="AlphaFoldDB" id="A9UQV4"/>
<evidence type="ECO:0000256" key="4">
    <source>
        <dbReference type="ARBA" id="ARBA00022777"/>
    </source>
</evidence>
<dbReference type="InterPro" id="IPR039028">
    <property type="entry name" value="BCKD/PDK"/>
</dbReference>
<dbReference type="InterPro" id="IPR005467">
    <property type="entry name" value="His_kinase_dom"/>
</dbReference>
<dbReference type="GeneID" id="5888119"/>
<dbReference type="GO" id="GO:0005739">
    <property type="term" value="C:mitochondrion"/>
    <property type="evidence" value="ECO:0000318"/>
    <property type="project" value="GO_Central"/>
</dbReference>
<dbReference type="Proteomes" id="UP000001357">
    <property type="component" value="Unassembled WGS sequence"/>
</dbReference>
<comment type="catalytic activity">
    <reaction evidence="7">
        <text>L-seryl-[pyruvate dehydrogenase E1 alpha subunit] + ATP = O-phospho-L-seryl-[pyruvate dehydrogenase E1 alpha subunit] + ADP + H(+)</text>
        <dbReference type="Rhea" id="RHEA:23052"/>
        <dbReference type="Rhea" id="RHEA-COMP:13689"/>
        <dbReference type="Rhea" id="RHEA-COMP:13690"/>
        <dbReference type="ChEBI" id="CHEBI:15378"/>
        <dbReference type="ChEBI" id="CHEBI:29999"/>
        <dbReference type="ChEBI" id="CHEBI:30616"/>
        <dbReference type="ChEBI" id="CHEBI:83421"/>
        <dbReference type="ChEBI" id="CHEBI:456216"/>
        <dbReference type="EC" id="2.7.11.2"/>
    </reaction>
</comment>
<evidence type="ECO:0000256" key="3">
    <source>
        <dbReference type="ARBA" id="ARBA00022741"/>
    </source>
</evidence>
<evidence type="ECO:0000313" key="10">
    <source>
        <dbReference type="EMBL" id="EDQ93111.1"/>
    </source>
</evidence>
<evidence type="ECO:0000256" key="1">
    <source>
        <dbReference type="ARBA" id="ARBA00006155"/>
    </source>
</evidence>
<dbReference type="PANTHER" id="PTHR11947:SF3">
    <property type="entry name" value="[PYRUVATE DEHYDROGENASE (ACETYL-TRANSFERRING)] KINASE, MITOCHONDRIAL"/>
    <property type="match status" value="1"/>
</dbReference>
<keyword evidence="5 8" id="KW-0067">ATP-binding</keyword>
<dbReference type="OMA" id="PIERRYF"/>
<keyword evidence="3 8" id="KW-0547">Nucleotide-binding</keyword>
<dbReference type="GO" id="GO:0010510">
    <property type="term" value="P:regulation of pyruvate decarboxylation to acetyl-CoA"/>
    <property type="evidence" value="ECO:0000318"/>
    <property type="project" value="GO_Central"/>
</dbReference>
<gene>
    <name evidence="10" type="ORF">MONBRDRAFT_31036</name>
</gene>
<dbReference type="InterPro" id="IPR036784">
    <property type="entry name" value="AK/P_DHK_N_sf"/>
</dbReference>
<comment type="subcellular location">
    <subcellularLocation>
        <location evidence="8">Mitochondrion matrix</location>
    </subcellularLocation>
</comment>
<keyword evidence="2 8" id="KW-0808">Transferase</keyword>
<evidence type="ECO:0000313" key="11">
    <source>
        <dbReference type="Proteomes" id="UP000001357"/>
    </source>
</evidence>
<organism evidence="10 11">
    <name type="scientific">Monosiga brevicollis</name>
    <name type="common">Choanoflagellate</name>
    <dbReference type="NCBI Taxonomy" id="81824"/>
    <lineage>
        <taxon>Eukaryota</taxon>
        <taxon>Choanoflagellata</taxon>
        <taxon>Craspedida</taxon>
        <taxon>Salpingoecidae</taxon>
        <taxon>Monosiga</taxon>
    </lineage>
</organism>
<dbReference type="InterPro" id="IPR036890">
    <property type="entry name" value="HATPase_C_sf"/>
</dbReference>